<dbReference type="AlphaFoldDB" id="W4QY41"/>
<dbReference type="STRING" id="1236973.JCM9157_4053"/>
<protein>
    <submittedName>
        <fullName evidence="1">Uncharacterized protein</fullName>
    </submittedName>
</protein>
<name>W4QY41_HALA3</name>
<sequence>MGKPVKQYMVDTNAIRHRANKDKTYKIPSKAAWRNIISEVGNGEAVVFVPAN</sequence>
<accession>W4QY41</accession>
<evidence type="ECO:0000313" key="1">
    <source>
        <dbReference type="EMBL" id="GAE36832.1"/>
    </source>
</evidence>
<proteinExistence type="predicted"/>
<dbReference type="EMBL" id="BAUV01000044">
    <property type="protein sequence ID" value="GAE36832.1"/>
    <property type="molecule type" value="Genomic_DNA"/>
</dbReference>
<keyword evidence="2" id="KW-1185">Reference proteome</keyword>
<dbReference type="RefSeq" id="WP_156321507.1">
    <property type="nucleotide sequence ID" value="NZ_BAUV01000044.1"/>
</dbReference>
<reference evidence="1 2" key="1">
    <citation type="journal article" date="2014" name="Genome Announc.">
        <title>Draft Genome Sequences of Three Alkaliphilic Bacillus Strains, Bacillus wakoensis JCM 9140T, Bacillus akibai JCM 9157T, and Bacillus hemicellulosilyticus JCM 9152T.</title>
        <authorList>
            <person name="Yuki M."/>
            <person name="Oshima K."/>
            <person name="Suda W."/>
            <person name="Oshida Y."/>
            <person name="Kitamura K."/>
            <person name="Iida T."/>
            <person name="Hattori M."/>
            <person name="Ohkuma M."/>
        </authorList>
    </citation>
    <scope>NUCLEOTIDE SEQUENCE [LARGE SCALE GENOMIC DNA]</scope>
    <source>
        <strain evidence="1 2">JCM 9157</strain>
    </source>
</reference>
<evidence type="ECO:0000313" key="2">
    <source>
        <dbReference type="Proteomes" id="UP000018896"/>
    </source>
</evidence>
<dbReference type="Proteomes" id="UP000018896">
    <property type="component" value="Unassembled WGS sequence"/>
</dbReference>
<dbReference type="OrthoDB" id="2584999at2"/>
<organism evidence="1 2">
    <name type="scientific">Halalkalibacter akibai (strain ATCC 43226 / DSM 21942 / CIP 109018 / JCM 9157 / 1139)</name>
    <name type="common">Bacillus akibai</name>
    <dbReference type="NCBI Taxonomy" id="1236973"/>
    <lineage>
        <taxon>Bacteria</taxon>
        <taxon>Bacillati</taxon>
        <taxon>Bacillota</taxon>
        <taxon>Bacilli</taxon>
        <taxon>Bacillales</taxon>
        <taxon>Bacillaceae</taxon>
        <taxon>Halalkalibacter</taxon>
    </lineage>
</organism>
<gene>
    <name evidence="1" type="ORF">JCM9157_4053</name>
</gene>
<comment type="caution">
    <text evidence="1">The sequence shown here is derived from an EMBL/GenBank/DDBJ whole genome shotgun (WGS) entry which is preliminary data.</text>
</comment>